<dbReference type="Proteomes" id="UP000242502">
    <property type="component" value="Unassembled WGS sequence"/>
</dbReference>
<evidence type="ECO:0008006" key="3">
    <source>
        <dbReference type="Google" id="ProtNLM"/>
    </source>
</evidence>
<evidence type="ECO:0000313" key="1">
    <source>
        <dbReference type="EMBL" id="ODS22850.1"/>
    </source>
</evidence>
<gene>
    <name evidence="1" type="ORF">AB835_11880</name>
</gene>
<accession>A0A1D2QMQ0</accession>
<evidence type="ECO:0000313" key="2">
    <source>
        <dbReference type="Proteomes" id="UP000242502"/>
    </source>
</evidence>
<dbReference type="SUPFAM" id="SSF53474">
    <property type="entry name" value="alpha/beta-Hydrolases"/>
    <property type="match status" value="1"/>
</dbReference>
<dbReference type="STRING" id="62101.AB835_11880"/>
<reference evidence="1 2" key="1">
    <citation type="journal article" date="2016" name="Appl. Environ. Microbiol.">
        <title>Lack of Overt Genome Reduction in the Bryostatin-Producing Bryozoan Symbiont "Candidatus Endobugula sertula".</title>
        <authorList>
            <person name="Miller I.J."/>
            <person name="Vanee N."/>
            <person name="Fong S.S."/>
            <person name="Lim-Fong G.E."/>
            <person name="Kwan J.C."/>
        </authorList>
    </citation>
    <scope>NUCLEOTIDE SEQUENCE [LARGE SCALE GENOMIC DNA]</scope>
    <source>
        <strain evidence="1">AB1-4</strain>
    </source>
</reference>
<proteinExistence type="predicted"/>
<protein>
    <recommendedName>
        <fullName evidence="3">Peptidase S9 prolyl oligopeptidase catalytic domain-containing protein</fullName>
    </recommendedName>
</protein>
<dbReference type="EMBL" id="MDLC01000049">
    <property type="protein sequence ID" value="ODS22850.1"/>
    <property type="molecule type" value="Genomic_DNA"/>
</dbReference>
<dbReference type="Gene3D" id="3.40.50.1820">
    <property type="entry name" value="alpha/beta hydrolase"/>
    <property type="match status" value="1"/>
</dbReference>
<name>A0A1D2QMQ0_9GAMM</name>
<dbReference type="AlphaFoldDB" id="A0A1D2QMQ0"/>
<sequence length="380" mass="42936">MRLIKNPKADYVVAIETSRYQDMASILKIDNDGRVNRSAFVHHDDTVPSYYFGVNNEVCVFLVQVTEQGSMLYTLKGVECNLEHIENRFYTHKLTCHGETLKIQGMKKGSAIPSVIVFNGATKDITYQEHAYPSNTRIIQLRDFTIVSSASSTTEEKNISVLYFYGSYGRPVSLLDHPWVNTTNNKGIAINCYVLLMPGGGEYGPQWHRKGIRDKYKRQRQWIKQAIEYICSVKQEDEKLILETNSAGAIAAISYYRDGGCIDGMILNSPFLHLQSVLENQPAGLLDKQDQYEWKGVEKSDASLSLFTKSNCFAPILIFSGQHDTITPRKKILEWVISNQASNIQPIDIVDIASGGHGFNCDDRHIANCKKLDFIEDIFV</sequence>
<dbReference type="InterPro" id="IPR029058">
    <property type="entry name" value="AB_hydrolase_fold"/>
</dbReference>
<organism evidence="1 2">
    <name type="scientific">Candidatus Endobugula sertula</name>
    <name type="common">Bugula neritina bacterial symbiont</name>
    <dbReference type="NCBI Taxonomy" id="62101"/>
    <lineage>
        <taxon>Bacteria</taxon>
        <taxon>Pseudomonadati</taxon>
        <taxon>Pseudomonadota</taxon>
        <taxon>Gammaproteobacteria</taxon>
        <taxon>Cellvibrionales</taxon>
        <taxon>Cellvibrionaceae</taxon>
        <taxon>Candidatus Endobugula</taxon>
    </lineage>
</organism>
<comment type="caution">
    <text evidence="1">The sequence shown here is derived from an EMBL/GenBank/DDBJ whole genome shotgun (WGS) entry which is preliminary data.</text>
</comment>